<dbReference type="Proteomes" id="UP000552097">
    <property type="component" value="Unassembled WGS sequence"/>
</dbReference>
<keyword evidence="2" id="KW-1185">Reference proteome</keyword>
<evidence type="ECO:0000313" key="1">
    <source>
        <dbReference type="EMBL" id="MBB5803029.1"/>
    </source>
</evidence>
<name>A0A7W9HIP5_9PSEU</name>
<dbReference type="RefSeq" id="WP_184920131.1">
    <property type="nucleotide sequence ID" value="NZ_JACHMO010000001.1"/>
</dbReference>
<organism evidence="1 2">
    <name type="scientific">Saccharothrix ecbatanensis</name>
    <dbReference type="NCBI Taxonomy" id="1105145"/>
    <lineage>
        <taxon>Bacteria</taxon>
        <taxon>Bacillati</taxon>
        <taxon>Actinomycetota</taxon>
        <taxon>Actinomycetes</taxon>
        <taxon>Pseudonocardiales</taxon>
        <taxon>Pseudonocardiaceae</taxon>
        <taxon>Saccharothrix</taxon>
    </lineage>
</organism>
<dbReference type="AlphaFoldDB" id="A0A7W9HIP5"/>
<comment type="caution">
    <text evidence="1">The sequence shown here is derived from an EMBL/GenBank/DDBJ whole genome shotgun (WGS) entry which is preliminary data.</text>
</comment>
<gene>
    <name evidence="1" type="ORF">F4560_002797</name>
</gene>
<dbReference type="EMBL" id="JACHMO010000001">
    <property type="protein sequence ID" value="MBB5803029.1"/>
    <property type="molecule type" value="Genomic_DNA"/>
</dbReference>
<reference evidence="1 2" key="1">
    <citation type="submission" date="2020-08" db="EMBL/GenBank/DDBJ databases">
        <title>Sequencing the genomes of 1000 actinobacteria strains.</title>
        <authorList>
            <person name="Klenk H.-P."/>
        </authorList>
    </citation>
    <scope>NUCLEOTIDE SEQUENCE [LARGE SCALE GENOMIC DNA]</scope>
    <source>
        <strain evidence="1 2">DSM 45486</strain>
    </source>
</reference>
<protein>
    <submittedName>
        <fullName evidence="1">Uncharacterized protein</fullName>
    </submittedName>
</protein>
<proteinExistence type="predicted"/>
<evidence type="ECO:0000313" key="2">
    <source>
        <dbReference type="Proteomes" id="UP000552097"/>
    </source>
</evidence>
<sequence>MTAADVVAQFCLQLTRLRRLARDEGRIADLDALVADAVAGADVADRMVELSRQIGGPELRTRGADSGVFGGGPFGPGHPVAGRYVCPHGRCDRVERRTPGGPVPECRLAPVPLLFQE</sequence>
<accession>A0A7W9HIP5</accession>